<sequence>MAVKLLSLRFCRRIPELVFSKAFFSSISCADSIQSNPETYQNQSDSSEFEAKIQFLKNKLHPDSLVSALDSTPDLNSSIKLFKWASLQNRFNHTADTYYRIILKLGMAGNVEEMEGFCNEMVNDKCPGFGESLLVLIDSFVKNHRLDEALRVLYVMNLSSFKLSIGVFNKIMGALLEEKKDFKDVLFVYKEMVKSGILPNIDTMNYLLDSLFEAGRVDTALDQYRRLHKKGCNPNSRTFEILISSLVARNRVEESIILLNEMFQFGCEPDSSFYIHVIPIFCRLQNLEVGMRLFKMMRASNISPDSATYAALINCLCEYLHMDDATKLFEEMIDCGLLPEEETFVDIIKGFCKSNKFTEAIMFLEEKNVIDTSPYNTLLEAFCATGNFPMAKSMFDSMFRRNIIDASSWNILIRFYCENAAISKALEFLCRMIVSLFVPDSATYSALIIGNCRMGKFEDALQLFSTVRSKCWVLDSVPYAEFVECLCQRENTQEAAKVFRYMSRMGCALRSTSFDKLIEETCASGKADSAIRLLSVAYYSGTVCFSSTYNSIMRGFFKSSHINDLLVMVSKMMVVGCPFDEETYCLIIQSTSALNRVADSLLFFNLMLREGFLPGSDTLICLLHCLAKYSRMHLILSSLDKLSSESKILDSVTYNLLVNGLWGEGYKSEAKQLLDLMLEMGWIPDSSTHALLMGSVSKEEIEIKKSAYENSGTYDEVSSILAEGLVER</sequence>
<feature type="repeat" description="PPR" evidence="3">
    <location>
        <begin position="200"/>
        <end position="234"/>
    </location>
</feature>
<feature type="repeat" description="PPR" evidence="3">
    <location>
        <begin position="440"/>
        <end position="474"/>
    </location>
</feature>
<dbReference type="Pfam" id="PF13041">
    <property type="entry name" value="PPR_2"/>
    <property type="match status" value="3"/>
</dbReference>
<dbReference type="InterPro" id="IPR011990">
    <property type="entry name" value="TPR-like_helical_dom_sf"/>
</dbReference>
<dbReference type="PROSITE" id="PS51375">
    <property type="entry name" value="PPR"/>
    <property type="match status" value="10"/>
</dbReference>
<dbReference type="PANTHER" id="PTHR47447:SF28">
    <property type="entry name" value="PENTACOTRIPEPTIDE-REPEAT REGION OF PRORP DOMAIN-CONTAINING PROTEIN"/>
    <property type="match status" value="1"/>
</dbReference>
<keyword evidence="5" id="KW-1185">Reference proteome</keyword>
<dbReference type="Proteomes" id="UP001604277">
    <property type="component" value="Unassembled WGS sequence"/>
</dbReference>
<dbReference type="Gene3D" id="1.25.40.10">
    <property type="entry name" value="Tetratricopeptide repeat domain"/>
    <property type="match status" value="6"/>
</dbReference>
<gene>
    <name evidence="4" type="ORF">Fot_46710</name>
</gene>
<feature type="repeat" description="PPR" evidence="3">
    <location>
        <begin position="475"/>
        <end position="509"/>
    </location>
</feature>
<evidence type="ECO:0000313" key="5">
    <source>
        <dbReference type="Proteomes" id="UP001604277"/>
    </source>
</evidence>
<accession>A0ABD1QN87</accession>
<comment type="caution">
    <text evidence="4">The sequence shown here is derived from an EMBL/GenBank/DDBJ whole genome shotgun (WGS) entry which is preliminary data.</text>
</comment>
<dbReference type="Pfam" id="PF01535">
    <property type="entry name" value="PPR"/>
    <property type="match status" value="6"/>
</dbReference>
<dbReference type="AlphaFoldDB" id="A0ABD1QN87"/>
<feature type="repeat" description="PPR" evidence="3">
    <location>
        <begin position="580"/>
        <end position="614"/>
    </location>
</feature>
<feature type="repeat" description="PPR" evidence="3">
    <location>
        <begin position="305"/>
        <end position="339"/>
    </location>
</feature>
<feature type="repeat" description="PPR" evidence="3">
    <location>
        <begin position="270"/>
        <end position="304"/>
    </location>
</feature>
<dbReference type="InterPro" id="IPR002885">
    <property type="entry name" value="PPR_rpt"/>
</dbReference>
<dbReference type="NCBIfam" id="TIGR00756">
    <property type="entry name" value="PPR"/>
    <property type="match status" value="8"/>
</dbReference>
<organism evidence="4 5">
    <name type="scientific">Forsythia ovata</name>
    <dbReference type="NCBI Taxonomy" id="205694"/>
    <lineage>
        <taxon>Eukaryota</taxon>
        <taxon>Viridiplantae</taxon>
        <taxon>Streptophyta</taxon>
        <taxon>Embryophyta</taxon>
        <taxon>Tracheophyta</taxon>
        <taxon>Spermatophyta</taxon>
        <taxon>Magnoliopsida</taxon>
        <taxon>eudicotyledons</taxon>
        <taxon>Gunneridae</taxon>
        <taxon>Pentapetalae</taxon>
        <taxon>asterids</taxon>
        <taxon>lamiids</taxon>
        <taxon>Lamiales</taxon>
        <taxon>Oleaceae</taxon>
        <taxon>Forsythieae</taxon>
        <taxon>Forsythia</taxon>
    </lineage>
</organism>
<feature type="repeat" description="PPR" evidence="3">
    <location>
        <begin position="164"/>
        <end position="199"/>
    </location>
</feature>
<comment type="similarity">
    <text evidence="1">Belongs to the PPR family. P subfamily.</text>
</comment>
<evidence type="ECO:0000256" key="3">
    <source>
        <dbReference type="PROSITE-ProRule" id="PRU00708"/>
    </source>
</evidence>
<feature type="repeat" description="PPR" evidence="3">
    <location>
        <begin position="371"/>
        <end position="405"/>
    </location>
</feature>
<dbReference type="EMBL" id="JBFOLJ010000014">
    <property type="protein sequence ID" value="KAL2477696.1"/>
    <property type="molecule type" value="Genomic_DNA"/>
</dbReference>
<feature type="repeat" description="PPR" evidence="3">
    <location>
        <begin position="235"/>
        <end position="269"/>
    </location>
</feature>
<evidence type="ECO:0000313" key="4">
    <source>
        <dbReference type="EMBL" id="KAL2477696.1"/>
    </source>
</evidence>
<keyword evidence="2" id="KW-0677">Repeat</keyword>
<protein>
    <submittedName>
        <fullName evidence="4">Pentatricopeptide repeat-containing protein</fullName>
    </submittedName>
</protein>
<evidence type="ECO:0000256" key="2">
    <source>
        <dbReference type="ARBA" id="ARBA00022737"/>
    </source>
</evidence>
<proteinExistence type="inferred from homology"/>
<evidence type="ECO:0000256" key="1">
    <source>
        <dbReference type="ARBA" id="ARBA00007626"/>
    </source>
</evidence>
<name>A0ABD1QN87_9LAMI</name>
<reference evidence="5" key="1">
    <citation type="submission" date="2024-07" db="EMBL/GenBank/DDBJ databases">
        <title>Two chromosome-level genome assemblies of Korean endemic species Abeliophyllum distichum and Forsythia ovata (Oleaceae).</title>
        <authorList>
            <person name="Jang H."/>
        </authorList>
    </citation>
    <scope>NUCLEOTIDE SEQUENCE [LARGE SCALE GENOMIC DNA]</scope>
</reference>
<feature type="repeat" description="PPR" evidence="3">
    <location>
        <begin position="650"/>
        <end position="684"/>
    </location>
</feature>
<dbReference type="PANTHER" id="PTHR47447">
    <property type="entry name" value="OS03G0856100 PROTEIN"/>
    <property type="match status" value="1"/>
</dbReference>